<dbReference type="EMBL" id="BPLR01013347">
    <property type="protein sequence ID" value="GIY60594.1"/>
    <property type="molecule type" value="Genomic_DNA"/>
</dbReference>
<sequence>MQSMHKRNNGVGLEEEEDPSPNGTRFGMKRSEWTLKPAGRPLLTRNLLEENDGARKYFQCIDGRKKTALRRAVVSSKARSILTAKNVLQSNTRFKFLGILKISD</sequence>
<comment type="caution">
    <text evidence="2">The sequence shown here is derived from an EMBL/GenBank/DDBJ whole genome shotgun (WGS) entry which is preliminary data.</text>
</comment>
<feature type="region of interest" description="Disordered" evidence="1">
    <location>
        <begin position="1"/>
        <end position="31"/>
    </location>
</feature>
<organism evidence="2 3">
    <name type="scientific">Caerostris extrusa</name>
    <name type="common">Bark spider</name>
    <name type="synonym">Caerostris bankana</name>
    <dbReference type="NCBI Taxonomy" id="172846"/>
    <lineage>
        <taxon>Eukaryota</taxon>
        <taxon>Metazoa</taxon>
        <taxon>Ecdysozoa</taxon>
        <taxon>Arthropoda</taxon>
        <taxon>Chelicerata</taxon>
        <taxon>Arachnida</taxon>
        <taxon>Araneae</taxon>
        <taxon>Araneomorphae</taxon>
        <taxon>Entelegynae</taxon>
        <taxon>Araneoidea</taxon>
        <taxon>Araneidae</taxon>
        <taxon>Caerostris</taxon>
    </lineage>
</organism>
<evidence type="ECO:0000256" key="1">
    <source>
        <dbReference type="SAM" id="MobiDB-lite"/>
    </source>
</evidence>
<keyword evidence="3" id="KW-1185">Reference proteome</keyword>
<evidence type="ECO:0000313" key="3">
    <source>
        <dbReference type="Proteomes" id="UP001054945"/>
    </source>
</evidence>
<name>A0AAV4US39_CAEEX</name>
<accession>A0AAV4US39</accession>
<dbReference type="Proteomes" id="UP001054945">
    <property type="component" value="Unassembled WGS sequence"/>
</dbReference>
<proteinExistence type="predicted"/>
<dbReference type="AlphaFoldDB" id="A0AAV4US39"/>
<gene>
    <name evidence="2" type="ORF">CEXT_447691</name>
</gene>
<protein>
    <submittedName>
        <fullName evidence="2">Uncharacterized protein</fullName>
    </submittedName>
</protein>
<evidence type="ECO:0000313" key="2">
    <source>
        <dbReference type="EMBL" id="GIY60594.1"/>
    </source>
</evidence>
<reference evidence="2 3" key="1">
    <citation type="submission" date="2021-06" db="EMBL/GenBank/DDBJ databases">
        <title>Caerostris extrusa draft genome.</title>
        <authorList>
            <person name="Kono N."/>
            <person name="Arakawa K."/>
        </authorList>
    </citation>
    <scope>NUCLEOTIDE SEQUENCE [LARGE SCALE GENOMIC DNA]</scope>
</reference>